<dbReference type="SUPFAM" id="SSF48371">
    <property type="entry name" value="ARM repeat"/>
    <property type="match status" value="1"/>
</dbReference>
<protein>
    <submittedName>
        <fullName evidence="1">Uncharacterized protein</fullName>
    </submittedName>
</protein>
<gene>
    <name evidence="1" type="ORF">DEA37_0009086</name>
</gene>
<evidence type="ECO:0000313" key="1">
    <source>
        <dbReference type="EMBL" id="KAA3677046.1"/>
    </source>
</evidence>
<reference evidence="1 2" key="1">
    <citation type="journal article" date="2019" name="Gigascience">
        <title>Whole-genome sequence of the oriental lung fluke Paragonimus westermani.</title>
        <authorList>
            <person name="Oey H."/>
            <person name="Zakrzewski M."/>
            <person name="Narain K."/>
            <person name="Devi K.R."/>
            <person name="Agatsuma T."/>
            <person name="Nawaratna S."/>
            <person name="Gobert G.N."/>
            <person name="Jones M.K."/>
            <person name="Ragan M.A."/>
            <person name="McManus D.P."/>
            <person name="Krause L."/>
        </authorList>
    </citation>
    <scope>NUCLEOTIDE SEQUENCE [LARGE SCALE GENOMIC DNA]</scope>
    <source>
        <strain evidence="1 2">IND2009</strain>
    </source>
</reference>
<accession>A0A5J4NN84</accession>
<evidence type="ECO:0000313" key="2">
    <source>
        <dbReference type="Proteomes" id="UP000324629"/>
    </source>
</evidence>
<dbReference type="InterPro" id="IPR016024">
    <property type="entry name" value="ARM-type_fold"/>
</dbReference>
<organism evidence="1 2">
    <name type="scientific">Paragonimus westermani</name>
    <dbReference type="NCBI Taxonomy" id="34504"/>
    <lineage>
        <taxon>Eukaryota</taxon>
        <taxon>Metazoa</taxon>
        <taxon>Spiralia</taxon>
        <taxon>Lophotrochozoa</taxon>
        <taxon>Platyhelminthes</taxon>
        <taxon>Trematoda</taxon>
        <taxon>Digenea</taxon>
        <taxon>Plagiorchiida</taxon>
        <taxon>Troglotremata</taxon>
        <taxon>Troglotrematidae</taxon>
        <taxon>Paragonimus</taxon>
    </lineage>
</organism>
<comment type="caution">
    <text evidence="1">The sequence shown here is derived from an EMBL/GenBank/DDBJ whole genome shotgun (WGS) entry which is preliminary data.</text>
</comment>
<name>A0A5J4NN84_9TREM</name>
<dbReference type="AlphaFoldDB" id="A0A5J4NN84"/>
<keyword evidence="2" id="KW-1185">Reference proteome</keyword>
<dbReference type="EMBL" id="QNGE01001686">
    <property type="protein sequence ID" value="KAA3677046.1"/>
    <property type="molecule type" value="Genomic_DNA"/>
</dbReference>
<sequence>MKLLDIFSASEGDFYGYKDDTLFNRLCTLVLCRNTYHNDLFEDVSTNCDSVLLSFFRRFSSLSFDQENNDLQLLKIAVVIFFKYGTQLCADTASEVLRIFTDCCFSSEPHVLLVLLEAACYFLDSSYSLYDLKILDAIFEERICELLLKNLDKQTNLHLRKSLLKLFAHLTVYNGTHDATVSDNRIIKAFLPYLTPLSDTGQSYLINVFEVSRKFSTHMLPIALDSLISLKDTQCLASNTDFSVRVLYLLSVQGITFTNLDPSKTIALFAAHPQFPKICARAIAMGLRSESLSMCSELWPHLVSVWLSAISGSLYIAHATKLYQLVQPVWDAVRGSRKLSTAIACTCPHLLEQIINELLPNPDANDSHEMNAYHVTLLNLLCIFTGPHIPHELATNWLQTVWGRLCYLAKKPIHATRLLELKALVDFSSRLIFLLSVQNSEQSVSTFLRNLLTHVGVGENNVISSVFTHAFVVIMSVVKFCQNFPHSVQLILIDSLHSFICSQDFSVDLDTTEMGLFFWDRKTLLASLLNLFFHEDALTIEWSSEMVEPFCKFMTVISLHYEFLLSDGEAYGLLLCLLVSFVMFSFSNCPPKKTITAIGYSNRWLLDTTTQLFHLELSILVESKLVLRVLRSLCRELNQLSKTDASNSDLNTLVSLVQKKLTVALGVNFLSDSPPSADLPCPTCGESSKQLLEDILINHPGTMIVDCSEG</sequence>
<dbReference type="Proteomes" id="UP000324629">
    <property type="component" value="Unassembled WGS sequence"/>
</dbReference>
<proteinExistence type="predicted"/>